<dbReference type="Pfam" id="PF21279">
    <property type="entry name" value="YhfX-like_C"/>
    <property type="match status" value="1"/>
</dbReference>
<dbReference type="InterPro" id="IPR001608">
    <property type="entry name" value="Ala_racemase_N"/>
</dbReference>
<name>A0A7X2TEK1_9FIRM</name>
<proteinExistence type="predicted"/>
<dbReference type="Gene3D" id="2.40.37.30">
    <property type="match status" value="2"/>
</dbReference>
<dbReference type="AlphaFoldDB" id="A0A7X2TEK1"/>
<protein>
    <submittedName>
        <fullName evidence="3">YhfX family PLP-dependent enzyme</fullName>
    </submittedName>
</protein>
<dbReference type="Proteomes" id="UP000461880">
    <property type="component" value="Unassembled WGS sequence"/>
</dbReference>
<dbReference type="InterPro" id="IPR029066">
    <property type="entry name" value="PLP-binding_barrel"/>
</dbReference>
<comment type="caution">
    <text evidence="3">The sequence shown here is derived from an EMBL/GenBank/DDBJ whole genome shotgun (WGS) entry which is preliminary data.</text>
</comment>
<reference evidence="3 4" key="1">
    <citation type="submission" date="2019-08" db="EMBL/GenBank/DDBJ databases">
        <title>In-depth cultivation of the pig gut microbiome towards novel bacterial diversity and tailored functional studies.</title>
        <authorList>
            <person name="Wylensek D."/>
            <person name="Hitch T.C.A."/>
            <person name="Clavel T."/>
        </authorList>
    </citation>
    <scope>NUCLEOTIDE SEQUENCE [LARGE SCALE GENOMIC DNA]</scope>
    <source>
        <strain evidence="3 4">Oil+RF-744-GAM-WT-6</strain>
    </source>
</reference>
<dbReference type="InterPro" id="IPR048449">
    <property type="entry name" value="YhfX-like_C"/>
</dbReference>
<gene>
    <name evidence="3" type="ORF">FYJ51_02315</name>
</gene>
<evidence type="ECO:0000259" key="2">
    <source>
        <dbReference type="Pfam" id="PF21279"/>
    </source>
</evidence>
<dbReference type="SUPFAM" id="SSF51419">
    <property type="entry name" value="PLP-binding barrel"/>
    <property type="match status" value="1"/>
</dbReference>
<evidence type="ECO:0000313" key="3">
    <source>
        <dbReference type="EMBL" id="MSS57739.1"/>
    </source>
</evidence>
<accession>A0A7X2TEK1</accession>
<dbReference type="RefSeq" id="WP_154502773.1">
    <property type="nucleotide sequence ID" value="NZ_VUMN01000003.1"/>
</dbReference>
<sequence length="385" mass="42372">MFLTKLKENNPALLDYGFYAHQNGLILPDTYLLDLDTITDNAQKILEEAQKNQVHLFFMLKQIGRNPIVAKRLMEIGYEGAVCVDFIEAITMIRNQIPIGNVGHLVQTPKAALPEILASHPRVVTVYSLEKIREINEAAERLNMVQPLLIRITDDDSELYSGQIAGFHSDRLEDVLKEIDSLDHVCFGGLTVFPALLYDAEQHAIVPTANMKAMNRARAIAEAHGLKDYVVNVPSANCCASMSLVHELGGNNAEPGHGLTGTTPLHAASNQPERVGYAYVTEVSHNYEDHAYCYGGGHYRRGHLASALVGISSENAQLIPVSAPDNDSIDYHFELGRNAAVGDTAIMCFRTQIFVTRSRVAVVEGLSSGNPRIIGQFNHLGERED</sequence>
<dbReference type="Pfam" id="PF01168">
    <property type="entry name" value="Ala_racemase_N"/>
    <property type="match status" value="1"/>
</dbReference>
<feature type="domain" description="Alanine racemase N-terminal" evidence="1">
    <location>
        <begin position="34"/>
        <end position="264"/>
    </location>
</feature>
<evidence type="ECO:0000259" key="1">
    <source>
        <dbReference type="Pfam" id="PF01168"/>
    </source>
</evidence>
<keyword evidence="4" id="KW-1185">Reference proteome</keyword>
<feature type="domain" description="YhfX-like C-terminal" evidence="2">
    <location>
        <begin position="279"/>
        <end position="373"/>
    </location>
</feature>
<evidence type="ECO:0000313" key="4">
    <source>
        <dbReference type="Proteomes" id="UP000461880"/>
    </source>
</evidence>
<dbReference type="EMBL" id="VUMN01000003">
    <property type="protein sequence ID" value="MSS57739.1"/>
    <property type="molecule type" value="Genomic_DNA"/>
</dbReference>
<organism evidence="3 4">
    <name type="scientific">Stecheria intestinalis</name>
    <dbReference type="NCBI Taxonomy" id="2606630"/>
    <lineage>
        <taxon>Bacteria</taxon>
        <taxon>Bacillati</taxon>
        <taxon>Bacillota</taxon>
        <taxon>Erysipelotrichia</taxon>
        <taxon>Erysipelotrichales</taxon>
        <taxon>Erysipelotrichaceae</taxon>
        <taxon>Stecheria</taxon>
    </lineage>
</organism>